<reference evidence="1 2" key="1">
    <citation type="journal article" date="2012" name="Stand. Genomic Sci.">
        <title>Complete genome sequencing and analysis of Saprospira grandis str. Lewin, a predatory marine bacterium.</title>
        <authorList>
            <person name="Saw J.H."/>
            <person name="Yuryev A."/>
            <person name="Kanbe M."/>
            <person name="Hou S."/>
            <person name="Young A.G."/>
            <person name="Aizawa S."/>
            <person name="Alam M."/>
        </authorList>
    </citation>
    <scope>NUCLEOTIDE SEQUENCE [LARGE SCALE GENOMIC DNA]</scope>
    <source>
        <strain evidence="1 2">Lewin</strain>
    </source>
</reference>
<keyword evidence="2" id="KW-1185">Reference proteome</keyword>
<proteinExistence type="predicted"/>
<accession>H6L6U6</accession>
<sequence length="71" mass="7530">MIWGLRLATLVGVTLWGSQVCSALRFFATLKKLGLACGHPAASLGRSTAVFFLNSNFTAANSNFFVGPLPL</sequence>
<dbReference type="KEGG" id="sgn:SGRA_3655"/>
<evidence type="ECO:0000313" key="2">
    <source>
        <dbReference type="Proteomes" id="UP000007519"/>
    </source>
</evidence>
<dbReference type="STRING" id="984262.SGRA_3655"/>
<dbReference type="EMBL" id="CP002831">
    <property type="protein sequence ID" value="AFC26376.1"/>
    <property type="molecule type" value="Genomic_DNA"/>
</dbReference>
<gene>
    <name evidence="1" type="ordered locus">SGRA_3655</name>
</gene>
<organism evidence="1 2">
    <name type="scientific">Saprospira grandis (strain Lewin)</name>
    <dbReference type="NCBI Taxonomy" id="984262"/>
    <lineage>
        <taxon>Bacteria</taxon>
        <taxon>Pseudomonadati</taxon>
        <taxon>Bacteroidota</taxon>
        <taxon>Saprospiria</taxon>
        <taxon>Saprospirales</taxon>
        <taxon>Saprospiraceae</taxon>
        <taxon>Saprospira</taxon>
    </lineage>
</organism>
<name>H6L6U6_SAPGL</name>
<dbReference type="HOGENOM" id="CLU_194629_0_0_10"/>
<protein>
    <submittedName>
        <fullName evidence="1">Uncharacterized protein</fullName>
    </submittedName>
</protein>
<dbReference type="Proteomes" id="UP000007519">
    <property type="component" value="Chromosome"/>
</dbReference>
<dbReference type="AlphaFoldDB" id="H6L6U6"/>
<evidence type="ECO:0000313" key="1">
    <source>
        <dbReference type="EMBL" id="AFC26376.1"/>
    </source>
</evidence>